<protein>
    <submittedName>
        <fullName evidence="2">Uncharacterized protein</fullName>
    </submittedName>
</protein>
<sequence length="465" mass="50972">MALPRVSAVRSEWPSAGPPPALPHSNRLLRNFASMGHGTYARGKDGCIIGSLLFGHDDVPDGWTAPGTPSVKHRLFMEFDLGSSHTWVIGHPNALGNAGATGAAETPLGFPPIMGKAVDEDEELTFPAKYLDNTAIHYRRWSHVITLESAREAAHPSITNMLSCLPFRFGIAKSVRGDWTNFPASGLIGLKRKIAKKADDEDPNAQPTFLHQVLPRLTTPEISITLSEKEGVVYFGSRPRYTTSIPGSGLGNWTDTFPFCLDNGNFFELAHYTLDGEEVKKTGKKYAEWDSGTAECYLEDSFVERYYAACNVRLQGKCQQINTSGGILEWIIPASAERRDIPQVGLSIGNLVLELDAWYLPGAKTIDHDDEDYYIGGIQARSSLGMGDDFEVDLLGRVALFNVELLIQLPVHVGKGDVNARRREDEGDEKDRMAWRKKSIRFGGVEPDISASSSPAPSARQGGRA</sequence>
<organism evidence="2 3">
    <name type="scientific">Favolaschia claudopus</name>
    <dbReference type="NCBI Taxonomy" id="2862362"/>
    <lineage>
        <taxon>Eukaryota</taxon>
        <taxon>Fungi</taxon>
        <taxon>Dikarya</taxon>
        <taxon>Basidiomycota</taxon>
        <taxon>Agaricomycotina</taxon>
        <taxon>Agaricomycetes</taxon>
        <taxon>Agaricomycetidae</taxon>
        <taxon>Agaricales</taxon>
        <taxon>Marasmiineae</taxon>
        <taxon>Mycenaceae</taxon>
        <taxon>Favolaschia</taxon>
    </lineage>
</organism>
<evidence type="ECO:0000256" key="1">
    <source>
        <dbReference type="SAM" id="MobiDB-lite"/>
    </source>
</evidence>
<feature type="region of interest" description="Disordered" evidence="1">
    <location>
        <begin position="444"/>
        <end position="465"/>
    </location>
</feature>
<dbReference type="Proteomes" id="UP001362999">
    <property type="component" value="Unassembled WGS sequence"/>
</dbReference>
<feature type="compositionally biased region" description="Low complexity" evidence="1">
    <location>
        <begin position="450"/>
        <end position="459"/>
    </location>
</feature>
<evidence type="ECO:0000313" key="3">
    <source>
        <dbReference type="Proteomes" id="UP001362999"/>
    </source>
</evidence>
<comment type="caution">
    <text evidence="2">The sequence shown here is derived from an EMBL/GenBank/DDBJ whole genome shotgun (WGS) entry which is preliminary data.</text>
</comment>
<evidence type="ECO:0000313" key="2">
    <source>
        <dbReference type="EMBL" id="KAK7014048.1"/>
    </source>
</evidence>
<accession>A0AAW0ANH1</accession>
<dbReference type="Gene3D" id="2.40.70.10">
    <property type="entry name" value="Acid Proteases"/>
    <property type="match status" value="2"/>
</dbReference>
<gene>
    <name evidence="2" type="ORF">R3P38DRAFT_3004623</name>
</gene>
<dbReference type="EMBL" id="JAWWNJ010000058">
    <property type="protein sequence ID" value="KAK7014048.1"/>
    <property type="molecule type" value="Genomic_DNA"/>
</dbReference>
<dbReference type="SUPFAM" id="SSF50630">
    <property type="entry name" value="Acid proteases"/>
    <property type="match status" value="1"/>
</dbReference>
<dbReference type="InterPro" id="IPR021109">
    <property type="entry name" value="Peptidase_aspartic_dom_sf"/>
</dbReference>
<proteinExistence type="predicted"/>
<dbReference type="AlphaFoldDB" id="A0AAW0ANH1"/>
<keyword evidence="3" id="KW-1185">Reference proteome</keyword>
<reference evidence="2 3" key="1">
    <citation type="journal article" date="2024" name="J Genomics">
        <title>Draft genome sequencing and assembly of Favolaschia claudopus CIRM-BRFM 2984 isolated from oak limbs.</title>
        <authorList>
            <person name="Navarro D."/>
            <person name="Drula E."/>
            <person name="Chaduli D."/>
            <person name="Cazenave R."/>
            <person name="Ahrendt S."/>
            <person name="Wang J."/>
            <person name="Lipzen A."/>
            <person name="Daum C."/>
            <person name="Barry K."/>
            <person name="Grigoriev I.V."/>
            <person name="Favel A."/>
            <person name="Rosso M.N."/>
            <person name="Martin F."/>
        </authorList>
    </citation>
    <scope>NUCLEOTIDE SEQUENCE [LARGE SCALE GENOMIC DNA]</scope>
    <source>
        <strain evidence="2 3">CIRM-BRFM 2984</strain>
    </source>
</reference>
<name>A0AAW0ANH1_9AGAR</name>
<feature type="region of interest" description="Disordered" evidence="1">
    <location>
        <begin position="1"/>
        <end position="22"/>
    </location>
</feature>